<name>A0ABR3P271_9PEZI</name>
<dbReference type="RefSeq" id="XP_069196453.1">
    <property type="nucleotide sequence ID" value="XM_069348626.1"/>
</dbReference>
<protein>
    <submittedName>
        <fullName evidence="2">Uncharacterized protein</fullName>
    </submittedName>
</protein>
<feature type="region of interest" description="Disordered" evidence="1">
    <location>
        <begin position="293"/>
        <end position="355"/>
    </location>
</feature>
<feature type="compositionally biased region" description="Basic and acidic residues" evidence="1">
    <location>
        <begin position="243"/>
        <end position="255"/>
    </location>
</feature>
<dbReference type="Proteomes" id="UP001562354">
    <property type="component" value="Unassembled WGS sequence"/>
</dbReference>
<accession>A0ABR3P271</accession>
<organism evidence="2 3">
    <name type="scientific">Neodothiora populina</name>
    <dbReference type="NCBI Taxonomy" id="2781224"/>
    <lineage>
        <taxon>Eukaryota</taxon>
        <taxon>Fungi</taxon>
        <taxon>Dikarya</taxon>
        <taxon>Ascomycota</taxon>
        <taxon>Pezizomycotina</taxon>
        <taxon>Dothideomycetes</taxon>
        <taxon>Dothideomycetidae</taxon>
        <taxon>Dothideales</taxon>
        <taxon>Dothioraceae</taxon>
        <taxon>Neodothiora</taxon>
    </lineage>
</organism>
<feature type="compositionally biased region" description="Polar residues" evidence="1">
    <location>
        <begin position="11"/>
        <end position="30"/>
    </location>
</feature>
<dbReference type="EMBL" id="JBFMKM010000018">
    <property type="protein sequence ID" value="KAL1296771.1"/>
    <property type="molecule type" value="Genomic_DNA"/>
</dbReference>
<dbReference type="PANTHER" id="PTHR42041">
    <property type="entry name" value="DNA ENDONUCLEASE ACTIVATOR CTP1 C-TERMINAL DOMAIN-CONTAINING PROTEIN"/>
    <property type="match status" value="1"/>
</dbReference>
<dbReference type="GeneID" id="95973938"/>
<evidence type="ECO:0000256" key="1">
    <source>
        <dbReference type="SAM" id="MobiDB-lite"/>
    </source>
</evidence>
<dbReference type="PANTHER" id="PTHR42041:SF1">
    <property type="entry name" value="DNA ENDONUCLEASE ACTIVATOR CTP1 C-TERMINAL DOMAIN-CONTAINING PROTEIN"/>
    <property type="match status" value="1"/>
</dbReference>
<comment type="caution">
    <text evidence="2">The sequence shown here is derived from an EMBL/GenBank/DDBJ whole genome shotgun (WGS) entry which is preliminary data.</text>
</comment>
<feature type="region of interest" description="Disordered" evidence="1">
    <location>
        <begin position="1"/>
        <end position="35"/>
    </location>
</feature>
<keyword evidence="3" id="KW-1185">Reference proteome</keyword>
<feature type="compositionally biased region" description="Polar residues" evidence="1">
    <location>
        <begin position="400"/>
        <end position="410"/>
    </location>
</feature>
<evidence type="ECO:0000313" key="3">
    <source>
        <dbReference type="Proteomes" id="UP001562354"/>
    </source>
</evidence>
<sequence length="458" mass="53094">MEPQESVFVVAQSSPLRESQQQAFPMSPSRSAPDMNRCVADLVGRFNTLEVKDVDEEKTARQMKRLEAALRRAEIAREEAESEVKHLRKEVRELNEVGEDWVAEKKNFKGRVEEYEKKYEKAKAHFRAQRSKHDEATRKAAKEFMEREKQHWRAQSAVEEEIEWERKLRVDAYDLIAFMEVERQMMMRTAREERKRMASPARADSAVGERIGEDGKIGREERVRTKPDLKVRAEYPARVVDEVMCDSPREIEDRTSTTGQTQQHDHDATHQATSEHPAIPLIHEDAANSAIHDEVTPEPESEAPISQPKKHTLTVPIKFGDEEEEEEGPSDDKDNEDDLHNSDKENSAPLLHHSQRLYVVRHQRWRHVAARPRRRSQPLLYQLRPQTRNARHLCIIARTRNTTPTNNSQADPRPASGAEKKQHARKNGISLVFWRLQISIALPHWPQFAIEGEERRAS</sequence>
<feature type="compositionally biased region" description="Acidic residues" evidence="1">
    <location>
        <begin position="321"/>
        <end position="337"/>
    </location>
</feature>
<gene>
    <name evidence="2" type="ORF">AAFC00_000235</name>
</gene>
<feature type="compositionally biased region" description="Basic and acidic residues" evidence="1">
    <location>
        <begin position="131"/>
        <end position="143"/>
    </location>
</feature>
<feature type="region of interest" description="Disordered" evidence="1">
    <location>
        <begin position="123"/>
        <end position="143"/>
    </location>
</feature>
<evidence type="ECO:0000313" key="2">
    <source>
        <dbReference type="EMBL" id="KAL1296771.1"/>
    </source>
</evidence>
<reference evidence="2 3" key="1">
    <citation type="submission" date="2024-07" db="EMBL/GenBank/DDBJ databases">
        <title>Draft sequence of the Neodothiora populina.</title>
        <authorList>
            <person name="Drown D.D."/>
            <person name="Schuette U.S."/>
            <person name="Buechlein A.B."/>
            <person name="Rusch D.R."/>
            <person name="Winton L.W."/>
            <person name="Adams G.A."/>
        </authorList>
    </citation>
    <scope>NUCLEOTIDE SEQUENCE [LARGE SCALE GENOMIC DNA]</scope>
    <source>
        <strain evidence="2 3">CPC 39397</strain>
    </source>
</reference>
<feature type="region of interest" description="Disordered" evidence="1">
    <location>
        <begin position="400"/>
        <end position="423"/>
    </location>
</feature>
<feature type="region of interest" description="Disordered" evidence="1">
    <location>
        <begin position="243"/>
        <end position="273"/>
    </location>
</feature>
<proteinExistence type="predicted"/>